<feature type="compositionally biased region" description="Polar residues" evidence="5">
    <location>
        <begin position="207"/>
        <end position="235"/>
    </location>
</feature>
<reference evidence="6" key="1">
    <citation type="submission" date="2013-11" db="EMBL/GenBank/DDBJ databases">
        <title>Genome sequence of the fusiform rust pathogen reveals effectors for host alternation and coevolution with pine.</title>
        <authorList>
            <consortium name="DOE Joint Genome Institute"/>
            <person name="Smith K."/>
            <person name="Pendleton A."/>
            <person name="Kubisiak T."/>
            <person name="Anderson C."/>
            <person name="Salamov A."/>
            <person name="Aerts A."/>
            <person name="Riley R."/>
            <person name="Clum A."/>
            <person name="Lindquist E."/>
            <person name="Ence D."/>
            <person name="Campbell M."/>
            <person name="Kronenberg Z."/>
            <person name="Feau N."/>
            <person name="Dhillon B."/>
            <person name="Hamelin R."/>
            <person name="Burleigh J."/>
            <person name="Smith J."/>
            <person name="Yandell M."/>
            <person name="Nelson C."/>
            <person name="Grigoriev I."/>
            <person name="Davis J."/>
        </authorList>
    </citation>
    <scope>NUCLEOTIDE SEQUENCE</scope>
    <source>
        <strain evidence="6">G11</strain>
    </source>
</reference>
<feature type="compositionally biased region" description="Low complexity" evidence="5">
    <location>
        <begin position="151"/>
        <end position="164"/>
    </location>
</feature>
<evidence type="ECO:0008006" key="8">
    <source>
        <dbReference type="Google" id="ProtNLM"/>
    </source>
</evidence>
<feature type="compositionally biased region" description="Basic residues" evidence="5">
    <location>
        <begin position="301"/>
        <end position="313"/>
    </location>
</feature>
<dbReference type="SUPFAM" id="SSF69322">
    <property type="entry name" value="Tricorn protease domain 2"/>
    <property type="match status" value="1"/>
</dbReference>
<evidence type="ECO:0000313" key="7">
    <source>
        <dbReference type="Proteomes" id="UP000886653"/>
    </source>
</evidence>
<feature type="compositionally biased region" description="Low complexity" evidence="5">
    <location>
        <begin position="10"/>
        <end position="19"/>
    </location>
</feature>
<dbReference type="Proteomes" id="UP000886653">
    <property type="component" value="Unassembled WGS sequence"/>
</dbReference>
<organism evidence="6 7">
    <name type="scientific">Cronartium quercuum f. sp. fusiforme G11</name>
    <dbReference type="NCBI Taxonomy" id="708437"/>
    <lineage>
        <taxon>Eukaryota</taxon>
        <taxon>Fungi</taxon>
        <taxon>Dikarya</taxon>
        <taxon>Basidiomycota</taxon>
        <taxon>Pucciniomycotina</taxon>
        <taxon>Pucciniomycetes</taxon>
        <taxon>Pucciniales</taxon>
        <taxon>Coleosporiaceae</taxon>
        <taxon>Cronartium</taxon>
    </lineage>
</organism>
<dbReference type="PANTHER" id="PTHR15598">
    <property type="entry name" value="ENHANCER OF MRNA-DECAPPING PROTEIN 4"/>
    <property type="match status" value="1"/>
</dbReference>
<keyword evidence="4" id="KW-0677">Repeat</keyword>
<keyword evidence="2" id="KW-0963">Cytoplasm</keyword>
<dbReference type="OrthoDB" id="21128at2759"/>
<feature type="region of interest" description="Disordered" evidence="5">
    <location>
        <begin position="55"/>
        <end position="82"/>
    </location>
</feature>
<evidence type="ECO:0000256" key="1">
    <source>
        <dbReference type="ARBA" id="ARBA00004496"/>
    </source>
</evidence>
<feature type="region of interest" description="Disordered" evidence="5">
    <location>
        <begin position="98"/>
        <end position="134"/>
    </location>
</feature>
<feature type="compositionally biased region" description="Polar residues" evidence="5">
    <location>
        <begin position="314"/>
        <end position="336"/>
    </location>
</feature>
<name>A0A9P6TAJ0_9BASI</name>
<feature type="compositionally biased region" description="Polar residues" evidence="5">
    <location>
        <begin position="109"/>
        <end position="126"/>
    </location>
</feature>
<feature type="region of interest" description="Disordered" evidence="5">
    <location>
        <begin position="207"/>
        <end position="336"/>
    </location>
</feature>
<dbReference type="PANTHER" id="PTHR15598:SF5">
    <property type="entry name" value="ENHANCER OF MRNA-DECAPPING PROTEIN 4"/>
    <property type="match status" value="1"/>
</dbReference>
<dbReference type="GO" id="GO:0000932">
    <property type="term" value="C:P-body"/>
    <property type="evidence" value="ECO:0007669"/>
    <property type="project" value="TreeGrafter"/>
</dbReference>
<protein>
    <recommendedName>
        <fullName evidence="8">Enhancer of mRNA-decapping protein 4 WD40 repeat region domain-containing protein</fullName>
    </recommendedName>
</protein>
<dbReference type="InterPro" id="IPR045152">
    <property type="entry name" value="EDC4-like"/>
</dbReference>
<feature type="compositionally biased region" description="Low complexity" evidence="5">
    <location>
        <begin position="270"/>
        <end position="288"/>
    </location>
</feature>
<evidence type="ECO:0000256" key="3">
    <source>
        <dbReference type="ARBA" id="ARBA00022574"/>
    </source>
</evidence>
<keyword evidence="7" id="KW-1185">Reference proteome</keyword>
<keyword evidence="3" id="KW-0853">WD repeat</keyword>
<sequence length="1081" mass="119414">MNHSIDHDFSTLSLSVSSTTPPPPSSPMSVLSVFQPKPQVIEDSLIRSSMSLPSLHNSQASNINSTLHSQPQPQPQPHFHSPVEPTIQATALLSTLNRRPPSLPLTHQPPMNHSSSYSSPTNTVAAQPQPEEPTTHPLLSLLLQKTSLLDSQPQQLQSQLVSSSHPEPRQAPSADFLSGSPAPQHPPLLDHQDQSKALPAELQAILNPNTNNKQPHPSSPSLIKPQQTPFSPQPEQSDRQPDSTYTSSGPINTVSHPSPLMTRLDPPKSDPSNTRPDTDPTTPRSCPTIVPAPPATAPQLVHHHHHHHHHHQRSVTQADTPESGTQNAQTPTGMTNSIVLPTNYMASQYISQAQIKPTKSYIKPDCHYHQNQKNLDNQLIKSIVQEIKIDIKLKGIERLYGGSPPNLLPITLFPSTSIFSKGKKVGVDGFISYATKVGRIRVIDQSSGARMLLRRHEGTVIDMGIGRPERRWRCIGTIGNDSRLVIWKVPVRFEEESAGYEILVEVSGHFCALAWHPRLSSVLLISTNDHKLVLIKLDRGAFGGMWKRGAPVGKSLNESEAFEGQEVIQTNGNVVAFCFSPDGTAFAFVTDDGMLTVRQTSKPHWTIMGGRLGGQSCVDKLEFIGGPKPSGFLVSRDNGRRVELVELNGTTLVEIIVEPPENERENCFGHVAYVTSSRTVLLSNSLRGSIFVFKLKLDCTEDSIEDDASFIETRRGIGGGMWVERYSELASPDPILSFVTDDGKTRPDDSLSVFNIHPKGIHQLFIPRELVEDELPSEPERVSIAGGILVDVESIEQVDIRAASPPALSNRPISPPLAPIQPKPLRTVRSKVRQTSVPAEFGNSTNSNVSTVTEESLRKLEERVVERLSTAFKAQIDNLERRWERERAEERVAETARQEQLLGMVSDALERNVRAVLETLVRDEVRESVVPAVVRVIEETVNSAIENVPIPTVLPNRSHTPPESYEDIFLQALSDNTISELIDEGSHDRLNTVFGSNQLLSQPVLLTLAHKLSEELGNSKGKLGRKGANRLRWIWNRVLELIENCLINRRSSGLVGEDLIGINEVLKLVVEKRTRSKNRRT</sequence>
<comment type="subcellular location">
    <subcellularLocation>
        <location evidence="1">Cytoplasm</location>
    </subcellularLocation>
</comment>
<feature type="region of interest" description="Disordered" evidence="5">
    <location>
        <begin position="151"/>
        <end position="191"/>
    </location>
</feature>
<dbReference type="GO" id="GO:0031087">
    <property type="term" value="P:deadenylation-independent decapping of nuclear-transcribed mRNA"/>
    <property type="evidence" value="ECO:0007669"/>
    <property type="project" value="InterPro"/>
</dbReference>
<comment type="caution">
    <text evidence="6">The sequence shown here is derived from an EMBL/GenBank/DDBJ whole genome shotgun (WGS) entry which is preliminary data.</text>
</comment>
<dbReference type="InterPro" id="IPR015943">
    <property type="entry name" value="WD40/YVTN_repeat-like_dom_sf"/>
</dbReference>
<feature type="compositionally biased region" description="Polar residues" evidence="5">
    <location>
        <begin position="242"/>
        <end position="256"/>
    </location>
</feature>
<accession>A0A9P6TAJ0</accession>
<feature type="region of interest" description="Disordered" evidence="5">
    <location>
        <begin position="1"/>
        <end position="31"/>
    </location>
</feature>
<evidence type="ECO:0000256" key="2">
    <source>
        <dbReference type="ARBA" id="ARBA00022490"/>
    </source>
</evidence>
<dbReference type="AlphaFoldDB" id="A0A9P6TAJ0"/>
<gene>
    <name evidence="6" type="ORF">CROQUDRAFT_658934</name>
</gene>
<evidence type="ECO:0000313" key="6">
    <source>
        <dbReference type="EMBL" id="KAG0145251.1"/>
    </source>
</evidence>
<proteinExistence type="predicted"/>
<evidence type="ECO:0000256" key="5">
    <source>
        <dbReference type="SAM" id="MobiDB-lite"/>
    </source>
</evidence>
<evidence type="ECO:0000256" key="4">
    <source>
        <dbReference type="ARBA" id="ARBA00022737"/>
    </source>
</evidence>
<dbReference type="Gene3D" id="2.130.10.10">
    <property type="entry name" value="YVTN repeat-like/Quinoprotein amine dehydrogenase"/>
    <property type="match status" value="1"/>
</dbReference>
<feature type="compositionally biased region" description="Polar residues" evidence="5">
    <location>
        <begin position="55"/>
        <end position="69"/>
    </location>
</feature>
<dbReference type="EMBL" id="MU167280">
    <property type="protein sequence ID" value="KAG0145251.1"/>
    <property type="molecule type" value="Genomic_DNA"/>
</dbReference>